<dbReference type="RefSeq" id="WP_161140659.1">
    <property type="nucleotide sequence ID" value="NZ_SPKJ01000034.1"/>
</dbReference>
<dbReference type="Proteomes" id="UP000773614">
    <property type="component" value="Unassembled WGS sequence"/>
</dbReference>
<evidence type="ECO:0000256" key="1">
    <source>
        <dbReference type="ARBA" id="ARBA00023002"/>
    </source>
</evidence>
<dbReference type="GO" id="GO:0016491">
    <property type="term" value="F:oxidoreductase activity"/>
    <property type="evidence" value="ECO:0007669"/>
    <property type="project" value="UniProtKB-KW"/>
</dbReference>
<evidence type="ECO:0000259" key="2">
    <source>
        <dbReference type="Pfam" id="PF01266"/>
    </source>
</evidence>
<name>A0A964T4G5_9HYPH</name>
<dbReference type="Pfam" id="PF01266">
    <property type="entry name" value="DAO"/>
    <property type="match status" value="1"/>
</dbReference>
<reference evidence="3" key="1">
    <citation type="submission" date="2019-03" db="EMBL/GenBank/DDBJ databases">
        <title>Afifella sp. nov., isolated from activated sludge.</title>
        <authorList>
            <person name="Li Q."/>
            <person name="Liu Y."/>
        </authorList>
    </citation>
    <scope>NUCLEOTIDE SEQUENCE</scope>
    <source>
        <strain evidence="3">L72</strain>
    </source>
</reference>
<keyword evidence="4" id="KW-1185">Reference proteome</keyword>
<dbReference type="GO" id="GO:0005737">
    <property type="term" value="C:cytoplasm"/>
    <property type="evidence" value="ECO:0007669"/>
    <property type="project" value="TreeGrafter"/>
</dbReference>
<accession>A0A964T4G5</accession>
<dbReference type="PANTHER" id="PTHR13847:SF287">
    <property type="entry name" value="FAD-DEPENDENT OXIDOREDUCTASE DOMAIN-CONTAINING PROTEIN 1"/>
    <property type="match status" value="1"/>
</dbReference>
<organism evidence="3 4">
    <name type="scientific">Propylenella binzhouense</name>
    <dbReference type="NCBI Taxonomy" id="2555902"/>
    <lineage>
        <taxon>Bacteria</taxon>
        <taxon>Pseudomonadati</taxon>
        <taxon>Pseudomonadota</taxon>
        <taxon>Alphaproteobacteria</taxon>
        <taxon>Hyphomicrobiales</taxon>
        <taxon>Propylenellaceae</taxon>
        <taxon>Propylenella</taxon>
    </lineage>
</organism>
<feature type="domain" description="FAD dependent oxidoreductase" evidence="2">
    <location>
        <begin position="6"/>
        <end position="343"/>
    </location>
</feature>
<evidence type="ECO:0000313" key="3">
    <source>
        <dbReference type="EMBL" id="MYZ48308.1"/>
    </source>
</evidence>
<gene>
    <name evidence="3" type="ORF">E4O86_11360</name>
</gene>
<keyword evidence="1" id="KW-0560">Oxidoreductase</keyword>
<dbReference type="Gene3D" id="3.30.9.10">
    <property type="entry name" value="D-Amino Acid Oxidase, subunit A, domain 2"/>
    <property type="match status" value="1"/>
</dbReference>
<dbReference type="AlphaFoldDB" id="A0A964T4G5"/>
<sequence length="372" mass="39108">MTHATIVIGGGLVGMAVANGLADAGHEVVVLDEGDDAFRASIGNAGLAWVQGKGRGAPAYAAWTRLSADLWPEFAESLRAETGIDIEFSKPGGFDLCIGDADAEIRSRKVEALQRQPGGGNGVVMVDRNFVKERVPDIGERVVAASWCPEDGYLNPLLLLRALHRRAADRGVSYRPGVRAERIAPAGGGIRVDARDGTTFVGAAIVIAAGLGNAELCRQVGLNVPVRPVRGQIVVTARQPIFLRHPTSTIRQTAVGSVMFGNSEEEAGFEPVTTGGILARHAERALLEFPRLADAAVVRAWAALRIMTPDGRPVYDRSPTLPNVFVATCHSGVTLAAVHARVLGPALGRGEIPPQCAAFASARFDVPAALGT</sequence>
<dbReference type="InterPro" id="IPR036188">
    <property type="entry name" value="FAD/NAD-bd_sf"/>
</dbReference>
<evidence type="ECO:0000313" key="4">
    <source>
        <dbReference type="Proteomes" id="UP000773614"/>
    </source>
</evidence>
<dbReference type="Gene3D" id="3.50.50.60">
    <property type="entry name" value="FAD/NAD(P)-binding domain"/>
    <property type="match status" value="1"/>
</dbReference>
<comment type="caution">
    <text evidence="3">The sequence shown here is derived from an EMBL/GenBank/DDBJ whole genome shotgun (WGS) entry which is preliminary data.</text>
</comment>
<dbReference type="SUPFAM" id="SSF54373">
    <property type="entry name" value="FAD-linked reductases, C-terminal domain"/>
    <property type="match status" value="1"/>
</dbReference>
<dbReference type="PANTHER" id="PTHR13847">
    <property type="entry name" value="SARCOSINE DEHYDROGENASE-RELATED"/>
    <property type="match status" value="1"/>
</dbReference>
<proteinExistence type="predicted"/>
<dbReference type="OrthoDB" id="6949587at2"/>
<dbReference type="EMBL" id="SPKJ01000034">
    <property type="protein sequence ID" value="MYZ48308.1"/>
    <property type="molecule type" value="Genomic_DNA"/>
</dbReference>
<dbReference type="InterPro" id="IPR006076">
    <property type="entry name" value="FAD-dep_OxRdtase"/>
</dbReference>
<dbReference type="SUPFAM" id="SSF51905">
    <property type="entry name" value="FAD/NAD(P)-binding domain"/>
    <property type="match status" value="1"/>
</dbReference>
<protein>
    <submittedName>
        <fullName evidence="3">FAD-binding oxidoreductase</fullName>
    </submittedName>
</protein>